<dbReference type="Proteomes" id="UP000275267">
    <property type="component" value="Unassembled WGS sequence"/>
</dbReference>
<gene>
    <name evidence="4" type="ORF">C2845_PM10G18490</name>
</gene>
<keyword evidence="1" id="KW-0175">Coiled coil</keyword>
<feature type="region of interest" description="Disordered" evidence="2">
    <location>
        <begin position="144"/>
        <end position="176"/>
    </location>
</feature>
<feature type="coiled-coil region" evidence="1">
    <location>
        <begin position="30"/>
        <end position="88"/>
    </location>
</feature>
<keyword evidence="5" id="KW-1185">Reference proteome</keyword>
<dbReference type="PROSITE" id="PS51297">
    <property type="entry name" value="K_BOX"/>
    <property type="match status" value="1"/>
</dbReference>
<dbReference type="STRING" id="4540.A0A3L6PFF8"/>
<name>A0A3L6PFF8_PANMI</name>
<feature type="compositionally biased region" description="Gly residues" evidence="2">
    <location>
        <begin position="159"/>
        <end position="169"/>
    </location>
</feature>
<comment type="caution">
    <text evidence="4">The sequence shown here is derived from an EMBL/GenBank/DDBJ whole genome shotgun (WGS) entry which is preliminary data.</text>
</comment>
<dbReference type="GO" id="GO:0005634">
    <property type="term" value="C:nucleus"/>
    <property type="evidence" value="ECO:0007669"/>
    <property type="project" value="InterPro"/>
</dbReference>
<evidence type="ECO:0000256" key="2">
    <source>
        <dbReference type="SAM" id="MobiDB-lite"/>
    </source>
</evidence>
<dbReference type="EMBL" id="PQIB02000018">
    <property type="protein sequence ID" value="RLM55156.1"/>
    <property type="molecule type" value="Genomic_DNA"/>
</dbReference>
<dbReference type="Pfam" id="PF01486">
    <property type="entry name" value="K-box"/>
    <property type="match status" value="1"/>
</dbReference>
<sequence length="176" mass="19125">MQLQYLQTVRVPPLFLDLSSSIFGLILALQQQMIAEIGRLRREYEQLQASLMAYTGEDLSSLTSVDELDELEQQLESALSKVRARKDELLTSLDDELQLKINGNGRHGAAAVGVETEEIAEPPPPSPSFAYLLNVKEKSAASTMLQLWPQADDDDDDVGSGGGGGGSGPPRGLQLW</sequence>
<feature type="domain" description="K-box" evidence="3">
    <location>
        <begin position="30"/>
        <end position="118"/>
    </location>
</feature>
<accession>A0A3L6PFF8</accession>
<evidence type="ECO:0000313" key="5">
    <source>
        <dbReference type="Proteomes" id="UP000275267"/>
    </source>
</evidence>
<dbReference type="AlphaFoldDB" id="A0A3L6PFF8"/>
<evidence type="ECO:0000256" key="1">
    <source>
        <dbReference type="SAM" id="Coils"/>
    </source>
</evidence>
<dbReference type="GO" id="GO:0003700">
    <property type="term" value="F:DNA-binding transcription factor activity"/>
    <property type="evidence" value="ECO:0007669"/>
    <property type="project" value="InterPro"/>
</dbReference>
<organism evidence="4 5">
    <name type="scientific">Panicum miliaceum</name>
    <name type="common">Proso millet</name>
    <name type="synonym">Broomcorn millet</name>
    <dbReference type="NCBI Taxonomy" id="4540"/>
    <lineage>
        <taxon>Eukaryota</taxon>
        <taxon>Viridiplantae</taxon>
        <taxon>Streptophyta</taxon>
        <taxon>Embryophyta</taxon>
        <taxon>Tracheophyta</taxon>
        <taxon>Spermatophyta</taxon>
        <taxon>Magnoliopsida</taxon>
        <taxon>Liliopsida</taxon>
        <taxon>Poales</taxon>
        <taxon>Poaceae</taxon>
        <taxon>PACMAD clade</taxon>
        <taxon>Panicoideae</taxon>
        <taxon>Panicodae</taxon>
        <taxon>Paniceae</taxon>
        <taxon>Panicinae</taxon>
        <taxon>Panicum</taxon>
        <taxon>Panicum sect. Panicum</taxon>
    </lineage>
</organism>
<evidence type="ECO:0000313" key="4">
    <source>
        <dbReference type="EMBL" id="RLM55156.1"/>
    </source>
</evidence>
<protein>
    <recommendedName>
        <fullName evidence="3">K-box domain-containing protein</fullName>
    </recommendedName>
</protein>
<evidence type="ECO:0000259" key="3">
    <source>
        <dbReference type="PROSITE" id="PS51297"/>
    </source>
</evidence>
<dbReference type="OrthoDB" id="1898716at2759"/>
<dbReference type="InterPro" id="IPR002487">
    <property type="entry name" value="TF_Kbox"/>
</dbReference>
<reference evidence="5" key="1">
    <citation type="journal article" date="2019" name="Nat. Commun.">
        <title>The genome of broomcorn millet.</title>
        <authorList>
            <person name="Zou C."/>
            <person name="Miki D."/>
            <person name="Li D."/>
            <person name="Tang Q."/>
            <person name="Xiao L."/>
            <person name="Rajput S."/>
            <person name="Deng P."/>
            <person name="Jia W."/>
            <person name="Huang R."/>
            <person name="Zhang M."/>
            <person name="Sun Y."/>
            <person name="Hu J."/>
            <person name="Fu X."/>
            <person name="Schnable P.S."/>
            <person name="Li F."/>
            <person name="Zhang H."/>
            <person name="Feng B."/>
            <person name="Zhu X."/>
            <person name="Liu R."/>
            <person name="Schnable J.C."/>
            <person name="Zhu J.-K."/>
            <person name="Zhang H."/>
        </authorList>
    </citation>
    <scope>NUCLEOTIDE SEQUENCE [LARGE SCALE GENOMIC DNA]</scope>
</reference>
<proteinExistence type="predicted"/>